<dbReference type="Pfam" id="PF13639">
    <property type="entry name" value="zf-RING_2"/>
    <property type="match status" value="1"/>
</dbReference>
<dbReference type="InterPro" id="IPR050731">
    <property type="entry name" value="HRD1_E3_ubiq-ligases"/>
</dbReference>
<keyword evidence="3" id="KW-0862">Zinc</keyword>
<dbReference type="GO" id="GO:0061630">
    <property type="term" value="F:ubiquitin protein ligase activity"/>
    <property type="evidence" value="ECO:0007669"/>
    <property type="project" value="TreeGrafter"/>
</dbReference>
<evidence type="ECO:0000259" key="6">
    <source>
        <dbReference type="PROSITE" id="PS50089"/>
    </source>
</evidence>
<proteinExistence type="predicted"/>
<gene>
    <name evidence="7" type="ORF">BDU57DRAFT_537935</name>
</gene>
<dbReference type="PANTHER" id="PTHR22763">
    <property type="entry name" value="RING ZINC FINGER PROTEIN"/>
    <property type="match status" value="1"/>
</dbReference>
<dbReference type="GO" id="GO:0008270">
    <property type="term" value="F:zinc ion binding"/>
    <property type="evidence" value="ECO:0007669"/>
    <property type="project" value="UniProtKB-KW"/>
</dbReference>
<dbReference type="PANTHER" id="PTHR22763:SF162">
    <property type="entry name" value="TRANSMEMBRANE E3 UBIQUITIN-PROTEIN LIGASE 1"/>
    <property type="match status" value="1"/>
</dbReference>
<dbReference type="AlphaFoldDB" id="A0A6A5QSJ7"/>
<reference evidence="7" key="1">
    <citation type="journal article" date="2020" name="Stud. Mycol.">
        <title>101 Dothideomycetes genomes: a test case for predicting lifestyles and emergence of pathogens.</title>
        <authorList>
            <person name="Haridas S."/>
            <person name="Albert R."/>
            <person name="Binder M."/>
            <person name="Bloem J."/>
            <person name="Labutti K."/>
            <person name="Salamov A."/>
            <person name="Andreopoulos B."/>
            <person name="Baker S."/>
            <person name="Barry K."/>
            <person name="Bills G."/>
            <person name="Bluhm B."/>
            <person name="Cannon C."/>
            <person name="Castanera R."/>
            <person name="Culley D."/>
            <person name="Daum C."/>
            <person name="Ezra D."/>
            <person name="Gonzalez J."/>
            <person name="Henrissat B."/>
            <person name="Kuo A."/>
            <person name="Liang C."/>
            <person name="Lipzen A."/>
            <person name="Lutzoni F."/>
            <person name="Magnuson J."/>
            <person name="Mondo S."/>
            <person name="Nolan M."/>
            <person name="Ohm R."/>
            <person name="Pangilinan J."/>
            <person name="Park H.-J."/>
            <person name="Ramirez L."/>
            <person name="Alfaro M."/>
            <person name="Sun H."/>
            <person name="Tritt A."/>
            <person name="Yoshinaga Y."/>
            <person name="Zwiers L.-H."/>
            <person name="Turgeon B."/>
            <person name="Goodwin S."/>
            <person name="Spatafora J."/>
            <person name="Crous P."/>
            <person name="Grigoriev I."/>
        </authorList>
    </citation>
    <scope>NUCLEOTIDE SEQUENCE</scope>
    <source>
        <strain evidence="7">HMLAC05119</strain>
    </source>
</reference>
<dbReference type="GO" id="GO:0044695">
    <property type="term" value="C:Dsc E3 ubiquitin ligase complex"/>
    <property type="evidence" value="ECO:0007669"/>
    <property type="project" value="TreeGrafter"/>
</dbReference>
<keyword evidence="1" id="KW-0479">Metal-binding</keyword>
<evidence type="ECO:0000256" key="1">
    <source>
        <dbReference type="ARBA" id="ARBA00022723"/>
    </source>
</evidence>
<keyword evidence="8" id="KW-1185">Reference proteome</keyword>
<evidence type="ECO:0000256" key="2">
    <source>
        <dbReference type="ARBA" id="ARBA00022771"/>
    </source>
</evidence>
<evidence type="ECO:0000313" key="7">
    <source>
        <dbReference type="EMBL" id="KAF1918372.1"/>
    </source>
</evidence>
<feature type="region of interest" description="Disordered" evidence="5">
    <location>
        <begin position="201"/>
        <end position="226"/>
    </location>
</feature>
<dbReference type="InterPro" id="IPR001841">
    <property type="entry name" value="Znf_RING"/>
</dbReference>
<dbReference type="SUPFAM" id="SSF57850">
    <property type="entry name" value="RING/U-box"/>
    <property type="match status" value="1"/>
</dbReference>
<dbReference type="OrthoDB" id="8062037at2759"/>
<dbReference type="SMART" id="SM00184">
    <property type="entry name" value="RING"/>
    <property type="match status" value="1"/>
</dbReference>
<feature type="domain" description="RING-type" evidence="6">
    <location>
        <begin position="32"/>
        <end position="76"/>
    </location>
</feature>
<sequence>MSNTNQTPALRSRLEFYIMSINPTDPIPDSECSICTEAMVTDVVRIATCGHTFHVACILSWLQGNERRNRTCPNCRTELYEAEPVLQASAAGSGYDITVSSAARTRYATYVMLRLARLNEVNHPSLRFRSNIPPTSVQARGARGREAWSAPITPFSQAVTPASPPRNIRTRNNPYRPESRSLAQLRAQQAAHQEFRRELEALGGTPSAGSYRDWSQTQTRDPANVAQAPVPQTVPLTWLNTVNVMTHNDIDGRPSQANQAHPVVQRTMLRSRAADRTRIAGLETHQNRRSNEIAQGNAAAVVDNTEIAAILRARQPEE</sequence>
<evidence type="ECO:0000256" key="5">
    <source>
        <dbReference type="SAM" id="MobiDB-lite"/>
    </source>
</evidence>
<dbReference type="GO" id="GO:0012505">
    <property type="term" value="C:endomembrane system"/>
    <property type="evidence" value="ECO:0007669"/>
    <property type="project" value="TreeGrafter"/>
</dbReference>
<feature type="region of interest" description="Disordered" evidence="5">
    <location>
        <begin position="150"/>
        <end position="180"/>
    </location>
</feature>
<dbReference type="InterPro" id="IPR013083">
    <property type="entry name" value="Znf_RING/FYVE/PHD"/>
</dbReference>
<dbReference type="CDD" id="cd16448">
    <property type="entry name" value="RING-H2"/>
    <property type="match status" value="1"/>
</dbReference>
<evidence type="ECO:0000313" key="8">
    <source>
        <dbReference type="Proteomes" id="UP000800096"/>
    </source>
</evidence>
<name>A0A6A5QSJ7_AMPQU</name>
<dbReference type="PROSITE" id="PS50089">
    <property type="entry name" value="ZF_RING_2"/>
    <property type="match status" value="1"/>
</dbReference>
<dbReference type="Proteomes" id="UP000800096">
    <property type="component" value="Unassembled WGS sequence"/>
</dbReference>
<dbReference type="GO" id="GO:0043161">
    <property type="term" value="P:proteasome-mediated ubiquitin-dependent protein catabolic process"/>
    <property type="evidence" value="ECO:0007669"/>
    <property type="project" value="TreeGrafter"/>
</dbReference>
<organism evidence="7 8">
    <name type="scientific">Ampelomyces quisqualis</name>
    <name type="common">Powdery mildew agent</name>
    <dbReference type="NCBI Taxonomy" id="50730"/>
    <lineage>
        <taxon>Eukaryota</taxon>
        <taxon>Fungi</taxon>
        <taxon>Dikarya</taxon>
        <taxon>Ascomycota</taxon>
        <taxon>Pezizomycotina</taxon>
        <taxon>Dothideomycetes</taxon>
        <taxon>Pleosporomycetidae</taxon>
        <taxon>Pleosporales</taxon>
        <taxon>Pleosporineae</taxon>
        <taxon>Phaeosphaeriaceae</taxon>
        <taxon>Ampelomyces</taxon>
    </lineage>
</organism>
<protein>
    <recommendedName>
        <fullName evidence="6">RING-type domain-containing protein</fullName>
    </recommendedName>
</protein>
<keyword evidence="2 4" id="KW-0863">Zinc-finger</keyword>
<evidence type="ECO:0000256" key="4">
    <source>
        <dbReference type="PROSITE-ProRule" id="PRU00175"/>
    </source>
</evidence>
<dbReference type="EMBL" id="ML979134">
    <property type="protein sequence ID" value="KAF1918372.1"/>
    <property type="molecule type" value="Genomic_DNA"/>
</dbReference>
<dbReference type="Gene3D" id="3.30.40.10">
    <property type="entry name" value="Zinc/RING finger domain, C3HC4 (zinc finger)"/>
    <property type="match status" value="1"/>
</dbReference>
<evidence type="ECO:0000256" key="3">
    <source>
        <dbReference type="ARBA" id="ARBA00022833"/>
    </source>
</evidence>
<accession>A0A6A5QSJ7</accession>